<dbReference type="EMBL" id="BGPR01111682">
    <property type="protein sequence ID" value="GBM92813.1"/>
    <property type="molecule type" value="Genomic_DNA"/>
</dbReference>
<gene>
    <name evidence="1" type="ORF">AVEN_17238_1</name>
</gene>
<name>A0A4Y2JQY9_ARAVE</name>
<evidence type="ECO:0000313" key="2">
    <source>
        <dbReference type="Proteomes" id="UP000499080"/>
    </source>
</evidence>
<sequence length="131" mass="15408">MRQATVDFGSRDYKLKNVLIQYRKTTHSTTHLSSCMMVLGHDIRTRLDLLRLYEEPLEKATDSPRRQFNVGDKVAIRDITNKDGEWLFRTVLQKEGRFNFQVEIIDKIHRRHIYQMSSVGTDIKPSPSELE</sequence>
<keyword evidence="2" id="KW-1185">Reference proteome</keyword>
<organism evidence="1 2">
    <name type="scientific">Araneus ventricosus</name>
    <name type="common">Orbweaver spider</name>
    <name type="synonym">Epeira ventricosa</name>
    <dbReference type="NCBI Taxonomy" id="182803"/>
    <lineage>
        <taxon>Eukaryota</taxon>
        <taxon>Metazoa</taxon>
        <taxon>Ecdysozoa</taxon>
        <taxon>Arthropoda</taxon>
        <taxon>Chelicerata</taxon>
        <taxon>Arachnida</taxon>
        <taxon>Araneae</taxon>
        <taxon>Araneomorphae</taxon>
        <taxon>Entelegynae</taxon>
        <taxon>Araneoidea</taxon>
        <taxon>Araneidae</taxon>
        <taxon>Araneus</taxon>
    </lineage>
</organism>
<dbReference type="OrthoDB" id="6497048at2759"/>
<dbReference type="AlphaFoldDB" id="A0A4Y2JQY9"/>
<reference evidence="1 2" key="1">
    <citation type="journal article" date="2019" name="Sci. Rep.">
        <title>Orb-weaving spider Araneus ventricosus genome elucidates the spidroin gene catalogue.</title>
        <authorList>
            <person name="Kono N."/>
            <person name="Nakamura H."/>
            <person name="Ohtoshi R."/>
            <person name="Moran D.A.P."/>
            <person name="Shinohara A."/>
            <person name="Yoshida Y."/>
            <person name="Fujiwara M."/>
            <person name="Mori M."/>
            <person name="Tomita M."/>
            <person name="Arakawa K."/>
        </authorList>
    </citation>
    <scope>NUCLEOTIDE SEQUENCE [LARGE SCALE GENOMIC DNA]</scope>
</reference>
<protein>
    <submittedName>
        <fullName evidence="1">Uncharacterized protein</fullName>
    </submittedName>
</protein>
<accession>A0A4Y2JQY9</accession>
<evidence type="ECO:0000313" key="1">
    <source>
        <dbReference type="EMBL" id="GBM92813.1"/>
    </source>
</evidence>
<dbReference type="Proteomes" id="UP000499080">
    <property type="component" value="Unassembled WGS sequence"/>
</dbReference>
<comment type="caution">
    <text evidence="1">The sequence shown here is derived from an EMBL/GenBank/DDBJ whole genome shotgun (WGS) entry which is preliminary data.</text>
</comment>
<proteinExistence type="predicted"/>